<keyword evidence="11" id="KW-0325">Glycoprotein</keyword>
<feature type="chain" id="PRO_5018334588" description="Leucine-rich repeat-containing N-terminal plant-type domain-containing protein" evidence="13">
    <location>
        <begin position="27"/>
        <end position="849"/>
    </location>
</feature>
<dbReference type="FunFam" id="3.80.10.10:FF:000095">
    <property type="entry name" value="LRR receptor-like serine/threonine-protein kinase GSO1"/>
    <property type="match status" value="1"/>
</dbReference>
<evidence type="ECO:0000256" key="4">
    <source>
        <dbReference type="ARBA" id="ARBA00022614"/>
    </source>
</evidence>
<keyword evidence="6 13" id="KW-0732">Signal</keyword>
<dbReference type="SUPFAM" id="SSF52047">
    <property type="entry name" value="RNI-like"/>
    <property type="match status" value="1"/>
</dbReference>
<keyword evidence="9 12" id="KW-0472">Membrane</keyword>
<dbReference type="InterPro" id="IPR051502">
    <property type="entry name" value="RLP_Defense_Trigger"/>
</dbReference>
<feature type="transmembrane region" description="Helical" evidence="12">
    <location>
        <begin position="803"/>
        <end position="825"/>
    </location>
</feature>
<dbReference type="PANTHER" id="PTHR48062">
    <property type="entry name" value="RECEPTOR-LIKE PROTEIN 14"/>
    <property type="match status" value="1"/>
</dbReference>
<dbReference type="Pfam" id="PF00560">
    <property type="entry name" value="LRR_1"/>
    <property type="match status" value="8"/>
</dbReference>
<proteinExistence type="inferred from homology"/>
<dbReference type="Pfam" id="PF08263">
    <property type="entry name" value="LRRNT_2"/>
    <property type="match status" value="1"/>
</dbReference>
<keyword evidence="7" id="KW-0677">Repeat</keyword>
<evidence type="ECO:0000256" key="10">
    <source>
        <dbReference type="ARBA" id="ARBA00023170"/>
    </source>
</evidence>
<evidence type="ECO:0000256" key="1">
    <source>
        <dbReference type="ARBA" id="ARBA00004251"/>
    </source>
</evidence>
<sequence length="849" mass="95045">MEINIFLCQVLIWVILLLGQLHGCKSCSEIERNALLELNKYVISRSDESYLDYVLPSWTKDTKSDCCRWKGVECNRTSSRVIGISIGEVNFKERTPHPFEEVKSLNLSGKGHKNKFNGFFDDVEGYKSLRRLRNLEILDLSSNFFNNSIFPFLNAATSLTTLFLRDNKMDGPLPTKYLKELANLELLDLSWSNFNGSIVSLVADVTHLKNLKALDLKLKNWTNMEVLGLAKNNFSGLIPTEVVCDMKNLRELDLSQNNFIGQLPPCLNASNKLRVLDLSSNHLSGNLPSTFSSLESLEYLSLLDNNFTGLFSLNPLTNLTKLKVFKLSSTSDMVRVETERSWQPKFKLDVVVLRFCSLEKIPSFLVYQKNLRLIDLSNNRLSGNIPTWILENNLELQVLRLQNNSFTNFRMPTIVHSCSPIILVEMDGSRNGFQGKFPSSMGEMKNISSLDLSYNNFSGKIPISFFKGCSSLSILKISNNKLRGHFLLKGLGFTSLTVLRIQNNLFTGRIGAGLLSSSMLSYIDMSDNRLTANNFLKGTIPPSLVVLFSGPLPSYVSYSVKHLFLHNNNFTGPIPETLLRNVEILDLRNNQLSGIIPEFVNIQKISILLLKGNNLTGSIPRQLCDLSNIRLLDLSDNKLSAKQSYDTYAGVSMFTEGILGYMYGMDLSNNQLRGIIPTELGNLSKLRALNLSHNLLSGSIPSSFSNLKDIESLDLSYNVLHGSIPYQLANLTSLAVFNVSYNNLSGIILQGNQFSTFKENSYLGNPLLCGLPTSKSCEAKKSSEEAHNGEEVKNDEAAFDMLFFYYSTASTYVTALIGIVVLMCLDCPWSRAWFCIVDAFIAFAKNIFA</sequence>
<evidence type="ECO:0000256" key="8">
    <source>
        <dbReference type="ARBA" id="ARBA00022989"/>
    </source>
</evidence>
<keyword evidence="8 12" id="KW-1133">Transmembrane helix</keyword>
<dbReference type="Pfam" id="PF13855">
    <property type="entry name" value="LRR_8"/>
    <property type="match status" value="1"/>
</dbReference>
<dbReference type="PANTHER" id="PTHR48062:SF52">
    <property type="entry name" value="RECEPTOR-LIKE PROTEIN 8-RELATED"/>
    <property type="match status" value="1"/>
</dbReference>
<dbReference type="InterPro" id="IPR032675">
    <property type="entry name" value="LRR_dom_sf"/>
</dbReference>
<dbReference type="GO" id="GO:0005886">
    <property type="term" value="C:plasma membrane"/>
    <property type="evidence" value="ECO:0007669"/>
    <property type="project" value="UniProtKB-SubCell"/>
</dbReference>
<evidence type="ECO:0000256" key="9">
    <source>
        <dbReference type="ARBA" id="ARBA00023136"/>
    </source>
</evidence>
<dbReference type="PRINTS" id="PR00019">
    <property type="entry name" value="LEURICHRPT"/>
</dbReference>
<feature type="signal peptide" evidence="13">
    <location>
        <begin position="1"/>
        <end position="26"/>
    </location>
</feature>
<dbReference type="FunFam" id="3.80.10.10:FF:001347">
    <property type="entry name" value="LRR receptor-like serine/threonine-protein kinase GSO2"/>
    <property type="match status" value="1"/>
</dbReference>
<name>A0A3P6CE60_BRAOL</name>
<protein>
    <recommendedName>
        <fullName evidence="14">Leucine-rich repeat-containing N-terminal plant-type domain-containing protein</fullName>
    </recommendedName>
</protein>
<dbReference type="SUPFAM" id="SSF52058">
    <property type="entry name" value="L domain-like"/>
    <property type="match status" value="1"/>
</dbReference>
<comment type="similarity">
    <text evidence="2">Belongs to the RLP family.</text>
</comment>
<dbReference type="FunFam" id="3.80.10.10:FF:000041">
    <property type="entry name" value="LRR receptor-like serine/threonine-protein kinase ERECTA"/>
    <property type="match status" value="1"/>
</dbReference>
<dbReference type="SMART" id="SM00369">
    <property type="entry name" value="LRR_TYP"/>
    <property type="match status" value="7"/>
</dbReference>
<dbReference type="InterPro" id="IPR001611">
    <property type="entry name" value="Leu-rich_rpt"/>
</dbReference>
<dbReference type="AlphaFoldDB" id="A0A3P6CE60"/>
<keyword evidence="3" id="KW-1003">Cell membrane</keyword>
<evidence type="ECO:0000256" key="3">
    <source>
        <dbReference type="ARBA" id="ARBA00022475"/>
    </source>
</evidence>
<dbReference type="PROSITE" id="PS51450">
    <property type="entry name" value="LRR"/>
    <property type="match status" value="1"/>
</dbReference>
<dbReference type="Gene3D" id="3.80.10.10">
    <property type="entry name" value="Ribonuclease Inhibitor"/>
    <property type="match status" value="5"/>
</dbReference>
<evidence type="ECO:0000256" key="11">
    <source>
        <dbReference type="ARBA" id="ARBA00023180"/>
    </source>
</evidence>
<evidence type="ECO:0000256" key="6">
    <source>
        <dbReference type="ARBA" id="ARBA00022729"/>
    </source>
</evidence>
<dbReference type="InterPro" id="IPR013210">
    <property type="entry name" value="LRR_N_plant-typ"/>
</dbReference>
<evidence type="ECO:0000256" key="12">
    <source>
        <dbReference type="SAM" id="Phobius"/>
    </source>
</evidence>
<evidence type="ECO:0000256" key="5">
    <source>
        <dbReference type="ARBA" id="ARBA00022692"/>
    </source>
</evidence>
<evidence type="ECO:0000256" key="7">
    <source>
        <dbReference type="ARBA" id="ARBA00022737"/>
    </source>
</evidence>
<gene>
    <name evidence="15" type="ORF">BOLC4T26761H</name>
</gene>
<keyword evidence="4" id="KW-0433">Leucine-rich repeat</keyword>
<reference evidence="15" key="1">
    <citation type="submission" date="2018-11" db="EMBL/GenBank/DDBJ databases">
        <authorList>
            <consortium name="Genoscope - CEA"/>
            <person name="William W."/>
        </authorList>
    </citation>
    <scope>NUCLEOTIDE SEQUENCE</scope>
</reference>
<dbReference type="InterPro" id="IPR003591">
    <property type="entry name" value="Leu-rich_rpt_typical-subtyp"/>
</dbReference>
<keyword evidence="5 12" id="KW-0812">Transmembrane</keyword>
<evidence type="ECO:0000313" key="15">
    <source>
        <dbReference type="EMBL" id="VDD12660.1"/>
    </source>
</evidence>
<accession>A0A3P6CE60</accession>
<keyword evidence="10" id="KW-0675">Receptor</keyword>
<dbReference type="EMBL" id="LR031873">
    <property type="protein sequence ID" value="VDD12660.1"/>
    <property type="molecule type" value="Genomic_DNA"/>
</dbReference>
<feature type="domain" description="Leucine-rich repeat-containing N-terminal plant-type" evidence="14">
    <location>
        <begin position="32"/>
        <end position="75"/>
    </location>
</feature>
<evidence type="ECO:0000256" key="2">
    <source>
        <dbReference type="ARBA" id="ARBA00009592"/>
    </source>
</evidence>
<evidence type="ECO:0000256" key="13">
    <source>
        <dbReference type="SAM" id="SignalP"/>
    </source>
</evidence>
<comment type="subcellular location">
    <subcellularLocation>
        <location evidence="1">Cell membrane</location>
        <topology evidence="1">Single-pass type I membrane protein</topology>
    </subcellularLocation>
</comment>
<organism evidence="15">
    <name type="scientific">Brassica oleracea</name>
    <name type="common">Wild cabbage</name>
    <dbReference type="NCBI Taxonomy" id="3712"/>
    <lineage>
        <taxon>Eukaryota</taxon>
        <taxon>Viridiplantae</taxon>
        <taxon>Streptophyta</taxon>
        <taxon>Embryophyta</taxon>
        <taxon>Tracheophyta</taxon>
        <taxon>Spermatophyta</taxon>
        <taxon>Magnoliopsida</taxon>
        <taxon>eudicotyledons</taxon>
        <taxon>Gunneridae</taxon>
        <taxon>Pentapetalae</taxon>
        <taxon>rosids</taxon>
        <taxon>malvids</taxon>
        <taxon>Brassicales</taxon>
        <taxon>Brassicaceae</taxon>
        <taxon>Brassiceae</taxon>
        <taxon>Brassica</taxon>
    </lineage>
</organism>
<evidence type="ECO:0000259" key="14">
    <source>
        <dbReference type="Pfam" id="PF08263"/>
    </source>
</evidence>